<protein>
    <submittedName>
        <fullName evidence="1">Uncharacterized protein</fullName>
    </submittedName>
</protein>
<proteinExistence type="predicted"/>
<reference evidence="1 2" key="1">
    <citation type="submission" date="2018-08" db="EMBL/GenBank/DDBJ databases">
        <title>Genome and evolution of the arbuscular mycorrhizal fungus Diversispora epigaea (formerly Glomus versiforme) and its bacterial endosymbionts.</title>
        <authorList>
            <person name="Sun X."/>
            <person name="Fei Z."/>
            <person name="Harrison M."/>
        </authorList>
    </citation>
    <scope>NUCLEOTIDE SEQUENCE [LARGE SCALE GENOMIC DNA]</scope>
    <source>
        <strain evidence="1 2">IT104</strain>
    </source>
</reference>
<evidence type="ECO:0000313" key="1">
    <source>
        <dbReference type="EMBL" id="RHZ86720.1"/>
    </source>
</evidence>
<evidence type="ECO:0000313" key="2">
    <source>
        <dbReference type="Proteomes" id="UP000266861"/>
    </source>
</evidence>
<name>A0A397JQG4_9GLOM</name>
<comment type="caution">
    <text evidence="1">The sequence shown here is derived from an EMBL/GenBank/DDBJ whole genome shotgun (WGS) entry which is preliminary data.</text>
</comment>
<gene>
    <name evidence="1" type="ORF">Glove_46g90</name>
</gene>
<sequence>MKTHSETIIKIWNEHDQKLEEIYNVKKLEEKNTENKAEVLELTKKKKDEAELIHPGQYYTTGKGDVPFDLKEPTLEEMYWWPLSSTSKPIHSQTDLVVCEKDREANETIALGLIFRYFRIDFVYCNKMEVKEDYPYKIKLYN</sequence>
<dbReference type="EMBL" id="PQFF01000043">
    <property type="protein sequence ID" value="RHZ86720.1"/>
    <property type="molecule type" value="Genomic_DNA"/>
</dbReference>
<accession>A0A397JQG4</accession>
<keyword evidence="2" id="KW-1185">Reference proteome</keyword>
<dbReference type="Proteomes" id="UP000266861">
    <property type="component" value="Unassembled WGS sequence"/>
</dbReference>
<organism evidence="1 2">
    <name type="scientific">Diversispora epigaea</name>
    <dbReference type="NCBI Taxonomy" id="1348612"/>
    <lineage>
        <taxon>Eukaryota</taxon>
        <taxon>Fungi</taxon>
        <taxon>Fungi incertae sedis</taxon>
        <taxon>Mucoromycota</taxon>
        <taxon>Glomeromycotina</taxon>
        <taxon>Glomeromycetes</taxon>
        <taxon>Diversisporales</taxon>
        <taxon>Diversisporaceae</taxon>
        <taxon>Diversispora</taxon>
    </lineage>
</organism>
<dbReference type="AlphaFoldDB" id="A0A397JQG4"/>